<dbReference type="Gene3D" id="3.80.10.10">
    <property type="entry name" value="Ribonuclease Inhibitor"/>
    <property type="match status" value="4"/>
</dbReference>
<dbReference type="SUPFAM" id="SSF52047">
    <property type="entry name" value="RNI-like"/>
    <property type="match status" value="1"/>
</dbReference>
<dbReference type="RefSeq" id="XP_016474028.1">
    <property type="nucleotide sequence ID" value="XM_016618542.2"/>
</dbReference>
<feature type="compositionally biased region" description="Basic and acidic residues" evidence="1">
    <location>
        <begin position="582"/>
        <end position="595"/>
    </location>
</feature>
<dbReference type="AlphaFoldDB" id="A0A1S4ABW5"/>
<organism evidence="2 3">
    <name type="scientific">Nicotiana tabacum</name>
    <name type="common">Common tobacco</name>
    <dbReference type="NCBI Taxonomy" id="4097"/>
    <lineage>
        <taxon>Eukaryota</taxon>
        <taxon>Viridiplantae</taxon>
        <taxon>Streptophyta</taxon>
        <taxon>Embryophyta</taxon>
        <taxon>Tracheophyta</taxon>
        <taxon>Spermatophyta</taxon>
        <taxon>Magnoliopsida</taxon>
        <taxon>eudicotyledons</taxon>
        <taxon>Gunneridae</taxon>
        <taxon>Pentapetalae</taxon>
        <taxon>asterids</taxon>
        <taxon>lamiids</taxon>
        <taxon>Solanales</taxon>
        <taxon>Solanaceae</taxon>
        <taxon>Nicotianoideae</taxon>
        <taxon>Nicotianeae</taxon>
        <taxon>Nicotiana</taxon>
    </lineage>
</organism>
<dbReference type="InterPro" id="IPR006553">
    <property type="entry name" value="Leu-rich_rpt_Cys-con_subtyp"/>
</dbReference>
<dbReference type="GO" id="GO:0019005">
    <property type="term" value="C:SCF ubiquitin ligase complex"/>
    <property type="evidence" value="ECO:0000318"/>
    <property type="project" value="GO_Central"/>
</dbReference>
<reference evidence="2" key="1">
    <citation type="journal article" date="2014" name="Nat. Commun.">
        <title>The tobacco genome sequence and its comparison with those of tomato and potato.</title>
        <authorList>
            <person name="Sierro N."/>
            <person name="Battey J.N."/>
            <person name="Ouadi S."/>
            <person name="Bakaher N."/>
            <person name="Bovet L."/>
            <person name="Willig A."/>
            <person name="Goepfert S."/>
            <person name="Peitsch M.C."/>
            <person name="Ivanov N.V."/>
        </authorList>
    </citation>
    <scope>NUCLEOTIDE SEQUENCE [LARGE SCALE GENOMIC DNA]</scope>
</reference>
<dbReference type="InterPro" id="IPR001611">
    <property type="entry name" value="Leu-rich_rpt"/>
</dbReference>
<dbReference type="GeneID" id="107795837"/>
<feature type="region of interest" description="Disordered" evidence="1">
    <location>
        <begin position="535"/>
        <end position="554"/>
    </location>
</feature>
<dbReference type="InterPro" id="IPR051341">
    <property type="entry name" value="Zyg-11_UBL_adapter"/>
</dbReference>
<feature type="region of interest" description="Disordered" evidence="1">
    <location>
        <begin position="576"/>
        <end position="595"/>
    </location>
</feature>
<dbReference type="PANTHER" id="PTHR12904:SF23">
    <property type="entry name" value="PROTEIN ZER-1 HOMOLOG"/>
    <property type="match status" value="1"/>
</dbReference>
<name>A0A1S4ABW5_TOBAC</name>
<dbReference type="OMA" id="ADCHRIT"/>
<dbReference type="PaxDb" id="4097-A0A1S4ABW5"/>
<dbReference type="GO" id="GO:0031146">
    <property type="term" value="P:SCF-dependent proteasomal ubiquitin-dependent protein catabolic process"/>
    <property type="evidence" value="ECO:0000318"/>
    <property type="project" value="GO_Central"/>
</dbReference>
<evidence type="ECO:0000256" key="1">
    <source>
        <dbReference type="SAM" id="MobiDB-lite"/>
    </source>
</evidence>
<protein>
    <submittedName>
        <fullName evidence="3">Uncharacterized protein LOC107795837</fullName>
    </submittedName>
</protein>
<reference evidence="3" key="2">
    <citation type="submission" date="2025-08" db="UniProtKB">
        <authorList>
            <consortium name="RefSeq"/>
        </authorList>
    </citation>
    <scope>IDENTIFICATION</scope>
    <source>
        <tissue evidence="3">Leaf</tissue>
    </source>
</reference>
<dbReference type="KEGG" id="nta:107795837"/>
<dbReference type="InterPro" id="IPR032675">
    <property type="entry name" value="LRR_dom_sf"/>
</dbReference>
<gene>
    <name evidence="3" type="primary">LOC107795837</name>
</gene>
<evidence type="ECO:0000313" key="2">
    <source>
        <dbReference type="Proteomes" id="UP000790787"/>
    </source>
</evidence>
<dbReference type="PANTHER" id="PTHR12904">
    <property type="match status" value="1"/>
</dbReference>
<dbReference type="OrthoDB" id="550575at2759"/>
<dbReference type="SUPFAM" id="SSF52058">
    <property type="entry name" value="L domain-like"/>
    <property type="match status" value="1"/>
</dbReference>
<dbReference type="Pfam" id="PF13516">
    <property type="entry name" value="LRR_6"/>
    <property type="match status" value="3"/>
</dbReference>
<keyword evidence="2" id="KW-1185">Reference proteome</keyword>
<evidence type="ECO:0000313" key="3">
    <source>
        <dbReference type="RefSeq" id="XP_016474028.1"/>
    </source>
</evidence>
<sequence length="595" mass="66184">MESQLVEMCMESATQSRDAVEAWRRQRRTLESMPSHLAEALLHRLLRRRLLFPSLLEVFKFCVEEIDLRGESCVDAEWMAYIGAFDHLRSLNLSDCNKINNSAIWAITGMTNLKELDLSRCSKITDTGIRHLTSIPILEHLWIPETGVTNDGVILLSSLTNLSVLDLGGLPVSDSALDNLKVLRKLQHLDLWGSELSNKGASYLKWFPRLSFLNLAWTKVTMLPSLPSLACLNMSNCTIHSSFEGEGRKAPLAKLILSGSTIRDVSEAFQHLETSSLSLLDLSNSSLNSYCFLPYMSAISDLDLSGTSAGDESVEHIAFIGQNLRHLNLSRTKLSNAGLEILAGFVPNLETLLLSYTAIDDYAIPFMSTMPLLKSINLSGTNIRGMVHEVDSDPNCISSLSGLCNLDHLERLDLEETRIKDSALAPLPSFRKLSYLFLRSGSLTDTSLHQLSSIRSLVTLGIRDGMLTNAGLIIFNPPPSMTILDLRGCWLLTEDALLSFQQKHRQVEVRHDLLSIALVKRLSIHSSLSQVTTSRTKLYKHKQGGPSASPLRSNRDSFLDQRLKYTREELFALRSASAPNSRDNDLIPHELANDG</sequence>
<accession>A0A1S4ABW5</accession>
<dbReference type="RefSeq" id="XP_016474028.1">
    <property type="nucleotide sequence ID" value="XM_016618542.1"/>
</dbReference>
<dbReference type="Proteomes" id="UP000790787">
    <property type="component" value="Chromosome 23"/>
</dbReference>
<proteinExistence type="predicted"/>
<dbReference type="SMART" id="SM00367">
    <property type="entry name" value="LRR_CC"/>
    <property type="match status" value="6"/>
</dbReference>